<dbReference type="EMBL" id="NIHW01000007">
    <property type="protein sequence ID" value="PLT88410.1"/>
    <property type="molecule type" value="Genomic_DNA"/>
</dbReference>
<organism evidence="1 3">
    <name type="scientific">Mediterraneibacter gnavus</name>
    <name type="common">Ruminococcus gnavus</name>
    <dbReference type="NCBI Taxonomy" id="33038"/>
    <lineage>
        <taxon>Bacteria</taxon>
        <taxon>Bacillati</taxon>
        <taxon>Bacillota</taxon>
        <taxon>Clostridia</taxon>
        <taxon>Lachnospirales</taxon>
        <taxon>Lachnospiraceae</taxon>
        <taxon>Mediterraneibacter</taxon>
    </lineage>
</organism>
<dbReference type="Pfam" id="PF05119">
    <property type="entry name" value="Terminase_4"/>
    <property type="match status" value="1"/>
</dbReference>
<reference evidence="2 4" key="2">
    <citation type="submission" date="2018-08" db="EMBL/GenBank/DDBJ databases">
        <title>A genome reference for cultivated species of the human gut microbiota.</title>
        <authorList>
            <person name="Zou Y."/>
            <person name="Xue W."/>
            <person name="Luo G."/>
        </authorList>
    </citation>
    <scope>NUCLEOTIDE SEQUENCE [LARGE SCALE GENOMIC DNA]</scope>
    <source>
        <strain evidence="2 4">AF27-4BH</strain>
    </source>
</reference>
<comment type="caution">
    <text evidence="1">The sequence shown here is derived from an EMBL/GenBank/DDBJ whole genome shotgun (WGS) entry which is preliminary data.</text>
</comment>
<reference evidence="1 3" key="1">
    <citation type="journal article" date="2017" name="Genome Med.">
        <title>A novel Ruminococcus gnavus clade enriched in inflammatory bowel disease patients.</title>
        <authorList>
            <person name="Hall A.B."/>
            <person name="Yassour M."/>
            <person name="Sauk J."/>
            <person name="Garner A."/>
            <person name="Jiang X."/>
            <person name="Arthur T."/>
            <person name="Lagoudas G.K."/>
            <person name="Vatanen T."/>
            <person name="Fornelos N."/>
            <person name="Wilson R."/>
            <person name="Bertha M."/>
            <person name="Cohen M."/>
            <person name="Garber J."/>
            <person name="Khalili H."/>
            <person name="Gevers D."/>
            <person name="Ananthakrishnan A.N."/>
            <person name="Kugathasan S."/>
            <person name="Lander E.S."/>
            <person name="Blainey P."/>
            <person name="Vlamakis H."/>
            <person name="Xavier R.J."/>
            <person name="Huttenhower C."/>
        </authorList>
    </citation>
    <scope>NUCLEOTIDE SEQUENCE [LARGE SCALE GENOMIC DNA]</scope>
    <source>
        <strain evidence="1 3">RJX1128</strain>
    </source>
</reference>
<evidence type="ECO:0000313" key="4">
    <source>
        <dbReference type="Proteomes" id="UP000286137"/>
    </source>
</evidence>
<accession>A0A2N5Q1Z2</accession>
<sequence>MRVEIKEDLLDQLARNGTTGKYYIDLVDKYMDFWDLENELIADIKKRGAIVEYNNGGGQKGQKKNDSIDQRIKVNAQMLKILDSLGIKPVGDDSGDDEDEL</sequence>
<gene>
    <name evidence="1" type="ORF">CDL20_04110</name>
    <name evidence="2" type="ORF">DWY88_07500</name>
</gene>
<dbReference type="EMBL" id="QRTJ01000011">
    <property type="protein sequence ID" value="RGQ68433.1"/>
    <property type="molecule type" value="Genomic_DNA"/>
</dbReference>
<dbReference type="Proteomes" id="UP000286137">
    <property type="component" value="Unassembled WGS sequence"/>
</dbReference>
<name>A0A2N5Q1Z2_MEDGN</name>
<dbReference type="InterPro" id="IPR006448">
    <property type="entry name" value="Phage_term_ssu_P27"/>
</dbReference>
<evidence type="ECO:0000313" key="2">
    <source>
        <dbReference type="EMBL" id="RGQ68433.1"/>
    </source>
</evidence>
<evidence type="ECO:0000313" key="3">
    <source>
        <dbReference type="Proteomes" id="UP000234840"/>
    </source>
</evidence>
<dbReference type="Proteomes" id="UP000234840">
    <property type="component" value="Unassembled WGS sequence"/>
</dbReference>
<dbReference type="AlphaFoldDB" id="A0A2N5Q1Z2"/>
<evidence type="ECO:0000313" key="1">
    <source>
        <dbReference type="EMBL" id="PLT88410.1"/>
    </source>
</evidence>
<protein>
    <submittedName>
        <fullName evidence="1">RNA polymerase subunit sigma-70</fullName>
    </submittedName>
</protein>
<proteinExistence type="predicted"/>